<protein>
    <submittedName>
        <fullName evidence="2">Uncharacterized protein</fullName>
    </submittedName>
</protein>
<gene>
    <name evidence="2" type="ordered locus">NP_3494A</name>
</gene>
<evidence type="ECO:0000313" key="3">
    <source>
        <dbReference type="Proteomes" id="UP000002698"/>
    </source>
</evidence>
<dbReference type="RefSeq" id="WP_011323458.1">
    <property type="nucleotide sequence ID" value="NC_007426.1"/>
</dbReference>
<sequence length="308" mass="33181">MQRDYRYTVYVLALAALVTLATAGLTVAGSASTSDPADASLAETDFEIVDHDDTLTDEETDEISDLVRETEPLQEHFDGVDALQLDIHQSKALDDGAFVPIEGEYTVKLSPPSDDRPLPSASLSVNVDESALVIDRTIAPIDDVNVTVEDDGHLSDDEIDQLTGALPDDGDVAYQIQTFLGEPDTVEMAVTDRDGDEVDADVTVDGASDTVHVTVDIDEETVLSNHVAMQLDSDELDEEDDLTLNVDMSADTDTDGAADESDETDAEAENVDTDEREEITVEIVDDDGLEDAGDEFTFTVVTEDDGDE</sequence>
<dbReference type="OrthoDB" id="385771at2157"/>
<dbReference type="GeneID" id="3701789"/>
<dbReference type="KEGG" id="nph:NP_3494A"/>
<dbReference type="eggNOG" id="arCOG11332">
    <property type="taxonomic scope" value="Archaea"/>
</dbReference>
<keyword evidence="3" id="KW-1185">Reference proteome</keyword>
<reference evidence="2 3" key="1">
    <citation type="journal article" date="2005" name="Genome Res.">
        <title>Living with two extremes: conclusions from the genome sequence of Natronomonas pharaonis.</title>
        <authorList>
            <person name="Falb M."/>
            <person name="Pfeiffer F."/>
            <person name="Palm P."/>
            <person name="Rodewald K."/>
            <person name="Hickmann V."/>
            <person name="Tittor J."/>
            <person name="Oesterhelt D."/>
        </authorList>
    </citation>
    <scope>NUCLEOTIDE SEQUENCE [LARGE SCALE GENOMIC DNA]</scope>
    <source>
        <strain evidence="3">ATCC 35678 / DSM 2160 / CIP 103997 / JCM 8858 / NBRC 14720 / NCIMB 2260 / Gabara</strain>
    </source>
</reference>
<feature type="region of interest" description="Disordered" evidence="1">
    <location>
        <begin position="248"/>
        <end position="277"/>
    </location>
</feature>
<accession>A0A1U7EXD5</accession>
<organism evidence="2 3">
    <name type="scientific">Natronomonas pharaonis (strain ATCC 35678 / DSM 2160 / CIP 103997 / JCM 8858 / NBRC 14720 / NCIMB 2260 / Gabara)</name>
    <name type="common">Halobacterium pharaonis</name>
    <dbReference type="NCBI Taxonomy" id="348780"/>
    <lineage>
        <taxon>Archaea</taxon>
        <taxon>Methanobacteriati</taxon>
        <taxon>Methanobacteriota</taxon>
        <taxon>Stenosarchaea group</taxon>
        <taxon>Halobacteria</taxon>
        <taxon>Halobacteriales</taxon>
        <taxon>Natronomonadaceae</taxon>
        <taxon>Natronomonas</taxon>
    </lineage>
</organism>
<feature type="compositionally biased region" description="Acidic residues" evidence="1">
    <location>
        <begin position="250"/>
        <end position="277"/>
    </location>
</feature>
<name>A0A1U7EXD5_NATPD</name>
<dbReference type="AlphaFoldDB" id="A0A1U7EXD5"/>
<dbReference type="Proteomes" id="UP000002698">
    <property type="component" value="Chromosome"/>
</dbReference>
<evidence type="ECO:0000313" key="2">
    <source>
        <dbReference type="EMBL" id="CAI49838.1"/>
    </source>
</evidence>
<dbReference type="EnsemblBacteria" id="CAI49838">
    <property type="protein sequence ID" value="CAI49838"/>
    <property type="gene ID" value="NP_3494A"/>
</dbReference>
<evidence type="ECO:0000256" key="1">
    <source>
        <dbReference type="SAM" id="MobiDB-lite"/>
    </source>
</evidence>
<dbReference type="STRING" id="348780.NP_3494A"/>
<dbReference type="EMBL" id="CR936257">
    <property type="protein sequence ID" value="CAI49838.1"/>
    <property type="molecule type" value="Genomic_DNA"/>
</dbReference>
<proteinExistence type="predicted"/>
<dbReference type="HOGENOM" id="CLU_935727_0_0_2"/>